<feature type="transmembrane region" description="Helical" evidence="6">
    <location>
        <begin position="82"/>
        <end position="99"/>
    </location>
</feature>
<dbReference type="RefSeq" id="WP_058891981.1">
    <property type="nucleotide sequence ID" value="NZ_LQBL01000030.1"/>
</dbReference>
<evidence type="ECO:0000256" key="4">
    <source>
        <dbReference type="ARBA" id="ARBA00022989"/>
    </source>
</evidence>
<dbReference type="PANTHER" id="PTHR30474">
    <property type="entry name" value="CELL CYCLE PROTEIN"/>
    <property type="match status" value="1"/>
</dbReference>
<comment type="caution">
    <text evidence="7">The sequence shown here is derived from an EMBL/GenBank/DDBJ whole genome shotgun (WGS) entry which is preliminary data.</text>
</comment>
<keyword evidence="4 6" id="KW-1133">Transmembrane helix</keyword>
<feature type="transmembrane region" description="Helical" evidence="6">
    <location>
        <begin position="26"/>
        <end position="43"/>
    </location>
</feature>
<feature type="transmembrane region" description="Helical" evidence="6">
    <location>
        <begin position="246"/>
        <end position="262"/>
    </location>
</feature>
<dbReference type="GO" id="GO:0051301">
    <property type="term" value="P:cell division"/>
    <property type="evidence" value="ECO:0007669"/>
    <property type="project" value="UniProtKB-KW"/>
</dbReference>
<evidence type="ECO:0000256" key="6">
    <source>
        <dbReference type="SAM" id="Phobius"/>
    </source>
</evidence>
<dbReference type="OrthoDB" id="9812661at2"/>
<sequence length="465" mass="49960">MPVSATTPTPSTVTSLAVRSGRTIELLLLVLAVGIVTLAYVAVNLTVTGELPTDVWWHVGIYAALAAGLHVVLRLRARYADPLLLPLATLLNGLGLVMIHRIDLVPGQLGTSGVASRQLLWTGLAMAIAAGVLVLLRDHRVLRRYTYIAMALGFVLLLLPMLPFIGETVNGSRLWIRIGPFSFQPGELAKIAVAVFFAGYLVSTRDALSLVGRRVLGLQLPRARDLGPILVAWSLSVLILVLQRDLGSSLLFFGLFVAMLYVATERTSWIVIGLALFASGAVLAWRLFSHVQSRVTLWLDPFAPDQSDQVAKGLMGLAHGGIFGAGLGNGYPYITYYANSDYIVASFGEELGMVGLFALLMLYALLVERGLRTAIGSRDGFGKLLAVGLSFTVALQVFVIVGGITRVIPLTGLTTPFLSAGGSSLLANWIIVALLLRISDAARRPISERRQDPSIDAAERAEARR</sequence>
<feature type="transmembrane region" description="Helical" evidence="6">
    <location>
        <begin position="145"/>
        <end position="165"/>
    </location>
</feature>
<dbReference type="GO" id="GO:0015648">
    <property type="term" value="F:lipid-linked peptidoglycan transporter activity"/>
    <property type="evidence" value="ECO:0007669"/>
    <property type="project" value="TreeGrafter"/>
</dbReference>
<keyword evidence="5 6" id="KW-0472">Membrane</keyword>
<feature type="transmembrane region" description="Helical" evidence="6">
    <location>
        <begin position="185"/>
        <end position="202"/>
    </location>
</feature>
<organism evidence="7 8">
    <name type="scientific">Serinicoccus chungangensis</name>
    <dbReference type="NCBI Taxonomy" id="767452"/>
    <lineage>
        <taxon>Bacteria</taxon>
        <taxon>Bacillati</taxon>
        <taxon>Actinomycetota</taxon>
        <taxon>Actinomycetes</taxon>
        <taxon>Micrococcales</taxon>
        <taxon>Ornithinimicrobiaceae</taxon>
        <taxon>Serinicoccus</taxon>
    </lineage>
</organism>
<evidence type="ECO:0000256" key="5">
    <source>
        <dbReference type="ARBA" id="ARBA00023136"/>
    </source>
</evidence>
<reference evidence="7 8" key="1">
    <citation type="submission" date="2015-12" db="EMBL/GenBank/DDBJ databases">
        <title>Serinicoccus chungangenesis strain CD08_5 genome sequencing and assembly.</title>
        <authorList>
            <person name="Chander A.M."/>
            <person name="Kaur G."/>
            <person name="Nair G.R."/>
            <person name="Dhawan D.K."/>
            <person name="Kochhar R.K."/>
            <person name="Mayilraj S."/>
            <person name="Bhadada S.K."/>
        </authorList>
    </citation>
    <scope>NUCLEOTIDE SEQUENCE [LARGE SCALE GENOMIC DNA]</scope>
    <source>
        <strain evidence="7 8">CD08_5</strain>
    </source>
</reference>
<dbReference type="Proteomes" id="UP000054837">
    <property type="component" value="Unassembled WGS sequence"/>
</dbReference>
<accession>A0A0W8I3H4</accession>
<feature type="transmembrane region" description="Helical" evidence="6">
    <location>
        <begin position="342"/>
        <end position="363"/>
    </location>
</feature>
<comment type="subcellular location">
    <subcellularLocation>
        <location evidence="1">Membrane</location>
        <topology evidence="1">Multi-pass membrane protein</topology>
    </subcellularLocation>
</comment>
<feature type="transmembrane region" description="Helical" evidence="6">
    <location>
        <begin position="384"/>
        <end position="405"/>
    </location>
</feature>
<keyword evidence="7" id="KW-0132">Cell division</keyword>
<dbReference type="Pfam" id="PF01098">
    <property type="entry name" value="FTSW_RODA_SPOVE"/>
    <property type="match status" value="1"/>
</dbReference>
<evidence type="ECO:0000313" key="8">
    <source>
        <dbReference type="Proteomes" id="UP000054837"/>
    </source>
</evidence>
<dbReference type="EMBL" id="LQBL01000030">
    <property type="protein sequence ID" value="KUG52445.1"/>
    <property type="molecule type" value="Genomic_DNA"/>
</dbReference>
<dbReference type="GO" id="GO:0008360">
    <property type="term" value="P:regulation of cell shape"/>
    <property type="evidence" value="ECO:0007669"/>
    <property type="project" value="UniProtKB-KW"/>
</dbReference>
<dbReference type="InterPro" id="IPR001182">
    <property type="entry name" value="FtsW/RodA"/>
</dbReference>
<dbReference type="STRING" id="767452.AVL62_14005"/>
<protein>
    <submittedName>
        <fullName evidence="7">Cell division protein</fullName>
    </submittedName>
</protein>
<dbReference type="AlphaFoldDB" id="A0A0W8I3H4"/>
<keyword evidence="7" id="KW-0131">Cell cycle</keyword>
<feature type="transmembrane region" description="Helical" evidence="6">
    <location>
        <begin position="119"/>
        <end position="136"/>
    </location>
</feature>
<feature type="transmembrane region" description="Helical" evidence="6">
    <location>
        <begin position="269"/>
        <end position="288"/>
    </location>
</feature>
<keyword evidence="3" id="KW-0133">Cell shape</keyword>
<name>A0A0W8I3H4_9MICO</name>
<dbReference type="GO" id="GO:0005886">
    <property type="term" value="C:plasma membrane"/>
    <property type="evidence" value="ECO:0007669"/>
    <property type="project" value="TreeGrafter"/>
</dbReference>
<keyword evidence="8" id="KW-1185">Reference proteome</keyword>
<feature type="transmembrane region" description="Helical" evidence="6">
    <location>
        <begin position="55"/>
        <end position="75"/>
    </location>
</feature>
<dbReference type="GO" id="GO:0032153">
    <property type="term" value="C:cell division site"/>
    <property type="evidence" value="ECO:0007669"/>
    <property type="project" value="TreeGrafter"/>
</dbReference>
<evidence type="ECO:0000256" key="1">
    <source>
        <dbReference type="ARBA" id="ARBA00004141"/>
    </source>
</evidence>
<keyword evidence="2 6" id="KW-0812">Transmembrane</keyword>
<evidence type="ECO:0000256" key="2">
    <source>
        <dbReference type="ARBA" id="ARBA00022692"/>
    </source>
</evidence>
<gene>
    <name evidence="7" type="ORF">AVL62_14005</name>
</gene>
<proteinExistence type="predicted"/>
<evidence type="ECO:0000256" key="3">
    <source>
        <dbReference type="ARBA" id="ARBA00022960"/>
    </source>
</evidence>
<dbReference type="PANTHER" id="PTHR30474:SF3">
    <property type="entry name" value="PEPTIDOGLYCAN GLYCOSYLTRANSFERASE RODA"/>
    <property type="match status" value="1"/>
</dbReference>
<feature type="transmembrane region" description="Helical" evidence="6">
    <location>
        <begin position="417"/>
        <end position="436"/>
    </location>
</feature>
<evidence type="ECO:0000313" key="7">
    <source>
        <dbReference type="EMBL" id="KUG52445.1"/>
    </source>
</evidence>